<evidence type="ECO:0000313" key="2">
    <source>
        <dbReference type="EMBL" id="TID18565.1"/>
    </source>
</evidence>
<reference evidence="2 3" key="1">
    <citation type="submission" date="2019-04" db="EMBL/GenBank/DDBJ databases">
        <title>High contiguity whole genome sequence and gene annotation resource for two Venturia nashicola isolates.</title>
        <authorList>
            <person name="Prokchorchik M."/>
            <person name="Won K."/>
            <person name="Lee Y."/>
            <person name="Choi E.D."/>
            <person name="Segonzac C."/>
            <person name="Sohn K.H."/>
        </authorList>
    </citation>
    <scope>NUCLEOTIDE SEQUENCE [LARGE SCALE GENOMIC DNA]</scope>
    <source>
        <strain evidence="2 3">PRI2</strain>
    </source>
</reference>
<sequence length="125" mass="13208">MLGGGIAGCVGGGEREVEGEAEAEAEVEGEAAAEAEAEAYNNAGEAEACNYAGEAEAYNYAGEAERRVWILESSGDASGRMGDKRVHDLDNILSGQHWSRTGVHRSNSNRDMAGQGTGVERRRSF</sequence>
<feature type="region of interest" description="Disordered" evidence="1">
    <location>
        <begin position="1"/>
        <end position="31"/>
    </location>
</feature>
<gene>
    <name evidence="2" type="ORF">E6O75_ATG06641</name>
</gene>
<evidence type="ECO:0000256" key="1">
    <source>
        <dbReference type="SAM" id="MobiDB-lite"/>
    </source>
</evidence>
<dbReference type="Proteomes" id="UP000298493">
    <property type="component" value="Unassembled WGS sequence"/>
</dbReference>
<dbReference type="AlphaFoldDB" id="A0A4Z1P3L9"/>
<keyword evidence="3" id="KW-1185">Reference proteome</keyword>
<comment type="caution">
    <text evidence="2">The sequence shown here is derived from an EMBL/GenBank/DDBJ whole genome shotgun (WGS) entry which is preliminary data.</text>
</comment>
<name>A0A4Z1P3L9_9PEZI</name>
<feature type="region of interest" description="Disordered" evidence="1">
    <location>
        <begin position="99"/>
        <end position="125"/>
    </location>
</feature>
<protein>
    <submittedName>
        <fullName evidence="2">Uncharacterized protein</fullName>
    </submittedName>
</protein>
<organism evidence="2 3">
    <name type="scientific">Venturia nashicola</name>
    <dbReference type="NCBI Taxonomy" id="86259"/>
    <lineage>
        <taxon>Eukaryota</taxon>
        <taxon>Fungi</taxon>
        <taxon>Dikarya</taxon>
        <taxon>Ascomycota</taxon>
        <taxon>Pezizomycotina</taxon>
        <taxon>Dothideomycetes</taxon>
        <taxon>Pleosporomycetidae</taxon>
        <taxon>Venturiales</taxon>
        <taxon>Venturiaceae</taxon>
        <taxon>Venturia</taxon>
    </lineage>
</organism>
<evidence type="ECO:0000313" key="3">
    <source>
        <dbReference type="Proteomes" id="UP000298493"/>
    </source>
</evidence>
<proteinExistence type="predicted"/>
<accession>A0A4Z1P3L9</accession>
<feature type="compositionally biased region" description="Gly residues" evidence="1">
    <location>
        <begin position="1"/>
        <end position="12"/>
    </location>
</feature>
<feature type="compositionally biased region" description="Polar residues" evidence="1">
    <location>
        <begin position="99"/>
        <end position="110"/>
    </location>
</feature>
<dbReference type="EMBL" id="SNSC02000014">
    <property type="protein sequence ID" value="TID18565.1"/>
    <property type="molecule type" value="Genomic_DNA"/>
</dbReference>
<feature type="compositionally biased region" description="Acidic residues" evidence="1">
    <location>
        <begin position="19"/>
        <end position="31"/>
    </location>
</feature>